<dbReference type="NCBIfam" id="NF007959">
    <property type="entry name" value="PRK10678.1"/>
    <property type="match status" value="1"/>
</dbReference>
<dbReference type="Gene3D" id="3.90.1170.40">
    <property type="entry name" value="Molybdopterin biosynthesis MoaE subunit"/>
    <property type="match status" value="1"/>
</dbReference>
<evidence type="ECO:0000256" key="11">
    <source>
        <dbReference type="ARBA" id="ARBA00049878"/>
    </source>
</evidence>
<proteinExistence type="inferred from homology"/>
<evidence type="ECO:0000256" key="5">
    <source>
        <dbReference type="ARBA" id="ARBA00023150"/>
    </source>
</evidence>
<comment type="caution">
    <text evidence="12">The sequence shown here is derived from an EMBL/GenBank/DDBJ whole genome shotgun (WGS) entry which is preliminary data.</text>
</comment>
<reference evidence="12" key="1">
    <citation type="submission" date="2020-05" db="EMBL/GenBank/DDBJ databases">
        <title>Sulfur intermediates as new biogeochemical hubs in an aquatic model microbial ecosystem.</title>
        <authorList>
            <person name="Vigneron A."/>
        </authorList>
    </citation>
    <scope>NUCLEOTIDE SEQUENCE</scope>
    <source>
        <strain evidence="12">Bin.250</strain>
    </source>
</reference>
<dbReference type="Pfam" id="PF02391">
    <property type="entry name" value="MoaE"/>
    <property type="match status" value="1"/>
</dbReference>
<evidence type="ECO:0000256" key="7">
    <source>
        <dbReference type="ARBA" id="ARBA00029745"/>
    </source>
</evidence>
<dbReference type="PANTHER" id="PTHR23404">
    <property type="entry name" value="MOLYBDOPTERIN SYNTHASE RELATED"/>
    <property type="match status" value="1"/>
</dbReference>
<evidence type="ECO:0000256" key="10">
    <source>
        <dbReference type="ARBA" id="ARBA00032474"/>
    </source>
</evidence>
<evidence type="ECO:0000256" key="8">
    <source>
        <dbReference type="ARBA" id="ARBA00030407"/>
    </source>
</evidence>
<dbReference type="GO" id="GO:0006777">
    <property type="term" value="P:Mo-molybdopterin cofactor biosynthetic process"/>
    <property type="evidence" value="ECO:0007669"/>
    <property type="project" value="UniProtKB-KW"/>
</dbReference>
<dbReference type="SUPFAM" id="SSF54690">
    <property type="entry name" value="Molybdopterin synthase subunit MoaE"/>
    <property type="match status" value="1"/>
</dbReference>
<gene>
    <name evidence="12" type="primary">moaE</name>
    <name evidence="12" type="ORF">HQ497_04450</name>
</gene>
<dbReference type="GO" id="GO:0030366">
    <property type="term" value="F:molybdopterin synthase activity"/>
    <property type="evidence" value="ECO:0007669"/>
    <property type="project" value="UniProtKB-EC"/>
</dbReference>
<organism evidence="12 13">
    <name type="scientific">SAR86 cluster bacterium</name>
    <dbReference type="NCBI Taxonomy" id="2030880"/>
    <lineage>
        <taxon>Bacteria</taxon>
        <taxon>Pseudomonadati</taxon>
        <taxon>Pseudomonadota</taxon>
        <taxon>Gammaproteobacteria</taxon>
        <taxon>SAR86 cluster</taxon>
    </lineage>
</organism>
<dbReference type="EMBL" id="JABMOJ010000161">
    <property type="protein sequence ID" value="NQV64596.1"/>
    <property type="molecule type" value="Genomic_DNA"/>
</dbReference>
<name>A0A972VW19_9GAMM</name>
<dbReference type="AlphaFoldDB" id="A0A972VW19"/>
<evidence type="ECO:0000256" key="6">
    <source>
        <dbReference type="ARBA" id="ARBA00026066"/>
    </source>
</evidence>
<keyword evidence="12" id="KW-0808">Transferase</keyword>
<comment type="subunit">
    <text evidence="6">Heterotetramer of 2 MoaD subunits and 2 MoaE subunits. Also stable as homodimer. The enzyme changes between these two forms during catalysis.</text>
</comment>
<evidence type="ECO:0000256" key="4">
    <source>
        <dbReference type="ARBA" id="ARBA00013858"/>
    </source>
</evidence>
<evidence type="ECO:0000256" key="1">
    <source>
        <dbReference type="ARBA" id="ARBA00005046"/>
    </source>
</evidence>
<evidence type="ECO:0000313" key="12">
    <source>
        <dbReference type="EMBL" id="NQV64596.1"/>
    </source>
</evidence>
<dbReference type="EC" id="2.8.1.12" evidence="3"/>
<dbReference type="InterPro" id="IPR036563">
    <property type="entry name" value="MoaE_sf"/>
</dbReference>
<protein>
    <recommendedName>
        <fullName evidence="4">Molybdopterin synthase catalytic subunit</fullName>
        <ecNumber evidence="3">2.8.1.12</ecNumber>
    </recommendedName>
    <alternativeName>
        <fullName evidence="9">MPT synthase subunit 2</fullName>
    </alternativeName>
    <alternativeName>
        <fullName evidence="7">Molybdenum cofactor biosynthesis protein E</fullName>
    </alternativeName>
    <alternativeName>
        <fullName evidence="8">Molybdopterin-converting factor large subunit</fullName>
    </alternativeName>
    <alternativeName>
        <fullName evidence="10">Molybdopterin-converting factor subunit 2</fullName>
    </alternativeName>
</protein>
<dbReference type="InterPro" id="IPR003448">
    <property type="entry name" value="Mopterin_biosynth_MoaE"/>
</dbReference>
<keyword evidence="5" id="KW-0501">Molybdenum cofactor biosynthesis</keyword>
<comment type="similarity">
    <text evidence="2">Belongs to the MoaE family.</text>
</comment>
<dbReference type="Proteomes" id="UP000754644">
    <property type="component" value="Unassembled WGS sequence"/>
</dbReference>
<evidence type="ECO:0000256" key="2">
    <source>
        <dbReference type="ARBA" id="ARBA00005426"/>
    </source>
</evidence>
<evidence type="ECO:0000256" key="9">
    <source>
        <dbReference type="ARBA" id="ARBA00030781"/>
    </source>
</evidence>
<accession>A0A972VW19</accession>
<dbReference type="CDD" id="cd00756">
    <property type="entry name" value="MoaE"/>
    <property type="match status" value="1"/>
</dbReference>
<sequence length="155" mass="17224">MQTRISVQTAVFDVGDETRELGRVSNQVGAITSFTGLVRDINENAGVSGLFLEHYPGMTEKQIAQIITEAGERWQVLAVTVIHRVGELLPSEPIVFVGVASLHRGDAFNACEYIIDFLKTRAAFWKKEQSVDGPRWLTTRDSDVETANTWRSTQG</sequence>
<evidence type="ECO:0000256" key="3">
    <source>
        <dbReference type="ARBA" id="ARBA00011950"/>
    </source>
</evidence>
<comment type="catalytic activity">
    <reaction evidence="11">
        <text>2 [molybdopterin-synthase sulfur-carrier protein]-C-terminal-Gly-aminoethanethioate + cyclic pyranopterin phosphate + H2O = molybdopterin + 2 [molybdopterin-synthase sulfur-carrier protein]-C-terminal Gly-Gly + 2 H(+)</text>
        <dbReference type="Rhea" id="RHEA:26333"/>
        <dbReference type="Rhea" id="RHEA-COMP:12202"/>
        <dbReference type="Rhea" id="RHEA-COMP:19907"/>
        <dbReference type="ChEBI" id="CHEBI:15377"/>
        <dbReference type="ChEBI" id="CHEBI:15378"/>
        <dbReference type="ChEBI" id="CHEBI:58698"/>
        <dbReference type="ChEBI" id="CHEBI:59648"/>
        <dbReference type="ChEBI" id="CHEBI:90778"/>
        <dbReference type="ChEBI" id="CHEBI:232372"/>
        <dbReference type="EC" id="2.8.1.12"/>
    </reaction>
</comment>
<comment type="pathway">
    <text evidence="1">Cofactor biosynthesis; molybdopterin biosynthesis.</text>
</comment>
<evidence type="ECO:0000313" key="13">
    <source>
        <dbReference type="Proteomes" id="UP000754644"/>
    </source>
</evidence>